<keyword evidence="4" id="KW-0804">Transcription</keyword>
<evidence type="ECO:0000313" key="7">
    <source>
        <dbReference type="Proteomes" id="UP000518288"/>
    </source>
</evidence>
<evidence type="ECO:0000256" key="3">
    <source>
        <dbReference type="ARBA" id="ARBA00023125"/>
    </source>
</evidence>
<evidence type="ECO:0000256" key="1">
    <source>
        <dbReference type="ARBA" id="ARBA00009437"/>
    </source>
</evidence>
<name>A0A7Y9QVS9_9BURK</name>
<dbReference type="PANTHER" id="PTHR30537:SF21">
    <property type="entry name" value="HTH-TYPE TRANSCRIPTIONAL REGULATOR SINR-RELATED"/>
    <property type="match status" value="1"/>
</dbReference>
<comment type="caution">
    <text evidence="6">The sequence shown here is derived from an EMBL/GenBank/DDBJ whole genome shotgun (WGS) entry which is preliminary data.</text>
</comment>
<dbReference type="InterPro" id="IPR005119">
    <property type="entry name" value="LysR_subst-bd"/>
</dbReference>
<dbReference type="GO" id="GO:0003700">
    <property type="term" value="F:DNA-binding transcription factor activity"/>
    <property type="evidence" value="ECO:0007669"/>
    <property type="project" value="InterPro"/>
</dbReference>
<evidence type="ECO:0000256" key="4">
    <source>
        <dbReference type="ARBA" id="ARBA00023163"/>
    </source>
</evidence>
<reference evidence="6 7" key="1">
    <citation type="submission" date="2020-07" db="EMBL/GenBank/DDBJ databases">
        <title>Genomic Encyclopedia of Archaeal and Bacterial Type Strains, Phase II (KMG-II): from individual species to whole genera.</title>
        <authorList>
            <person name="Goeker M."/>
        </authorList>
    </citation>
    <scope>NUCLEOTIDE SEQUENCE [LARGE SCALE GENOMIC DNA]</scope>
    <source>
        <strain evidence="6 7">DSM 21226</strain>
    </source>
</reference>
<feature type="domain" description="HTH lysR-type" evidence="5">
    <location>
        <begin position="1"/>
        <end position="59"/>
    </location>
</feature>
<evidence type="ECO:0000259" key="5">
    <source>
        <dbReference type="PROSITE" id="PS50931"/>
    </source>
</evidence>
<dbReference type="CDD" id="cd08422">
    <property type="entry name" value="PBP2_CrgA_like"/>
    <property type="match status" value="1"/>
</dbReference>
<dbReference type="Proteomes" id="UP000518288">
    <property type="component" value="Unassembled WGS sequence"/>
</dbReference>
<dbReference type="SUPFAM" id="SSF53850">
    <property type="entry name" value="Periplasmic binding protein-like II"/>
    <property type="match status" value="1"/>
</dbReference>
<dbReference type="SUPFAM" id="SSF46785">
    <property type="entry name" value="Winged helix' DNA-binding domain"/>
    <property type="match status" value="1"/>
</dbReference>
<keyword evidence="3 6" id="KW-0238">DNA-binding</keyword>
<gene>
    <name evidence="6" type="ORF">BDD16_001317</name>
</gene>
<dbReference type="Pfam" id="PF00126">
    <property type="entry name" value="HTH_1"/>
    <property type="match status" value="1"/>
</dbReference>
<dbReference type="GO" id="GO:0006351">
    <property type="term" value="P:DNA-templated transcription"/>
    <property type="evidence" value="ECO:0007669"/>
    <property type="project" value="TreeGrafter"/>
</dbReference>
<dbReference type="EMBL" id="JACCFH010000001">
    <property type="protein sequence ID" value="NYG32331.1"/>
    <property type="molecule type" value="Genomic_DNA"/>
</dbReference>
<dbReference type="FunFam" id="3.40.190.290:FF:000001">
    <property type="entry name" value="Transcriptional regulator, LysR family"/>
    <property type="match status" value="1"/>
</dbReference>
<dbReference type="FunFam" id="1.10.10.10:FF:000001">
    <property type="entry name" value="LysR family transcriptional regulator"/>
    <property type="match status" value="1"/>
</dbReference>
<dbReference type="Gene3D" id="3.40.190.290">
    <property type="match status" value="1"/>
</dbReference>
<sequence>MKALSDLHLFVRVAQASSLSEAARGMDMTPAAASAAIKRLEAELGVPLFVRSTRHLRLSAEGELFLDDCRTGLDILTQARDRLTTGHDQISGVVSFSMPSDLGRNVVLPWLHTFQARHPQIQIRLQVSDRVIDVVRNPVDLALRYGDPPDSSLVSLAVAPHNRRSLCAAPSYLARHGTPRTPHELAAHNCLCFMLSDRTHDHWTFMRGAEIAEVDVRGNFQCDDGDAVRLLALRGEGIIYKSTLDVAADLRSGALVRLCPDWQGEAAALNLICPGRRHLRPAMRLLHTFLVEQFGAISEPA</sequence>
<dbReference type="InterPro" id="IPR036390">
    <property type="entry name" value="WH_DNA-bd_sf"/>
</dbReference>
<keyword evidence="2" id="KW-0805">Transcription regulation</keyword>
<dbReference type="PANTHER" id="PTHR30537">
    <property type="entry name" value="HTH-TYPE TRANSCRIPTIONAL REGULATOR"/>
    <property type="match status" value="1"/>
</dbReference>
<dbReference type="Gene3D" id="1.10.10.10">
    <property type="entry name" value="Winged helix-like DNA-binding domain superfamily/Winged helix DNA-binding domain"/>
    <property type="match status" value="1"/>
</dbReference>
<organism evidence="6 7">
    <name type="scientific">Sphaerotilus montanus</name>
    <dbReference type="NCBI Taxonomy" id="522889"/>
    <lineage>
        <taxon>Bacteria</taxon>
        <taxon>Pseudomonadati</taxon>
        <taxon>Pseudomonadota</taxon>
        <taxon>Betaproteobacteria</taxon>
        <taxon>Burkholderiales</taxon>
        <taxon>Sphaerotilaceae</taxon>
        <taxon>Sphaerotilus</taxon>
    </lineage>
</organism>
<protein>
    <submittedName>
        <fullName evidence="6">DNA-binding transcriptional LysR family regulator</fullName>
    </submittedName>
</protein>
<proteinExistence type="inferred from homology"/>
<dbReference type="InterPro" id="IPR058163">
    <property type="entry name" value="LysR-type_TF_proteobact-type"/>
</dbReference>
<dbReference type="InterPro" id="IPR000847">
    <property type="entry name" value="LysR_HTH_N"/>
</dbReference>
<dbReference type="InterPro" id="IPR036388">
    <property type="entry name" value="WH-like_DNA-bd_sf"/>
</dbReference>
<keyword evidence="7" id="KW-1185">Reference proteome</keyword>
<dbReference type="PROSITE" id="PS50931">
    <property type="entry name" value="HTH_LYSR"/>
    <property type="match status" value="1"/>
</dbReference>
<dbReference type="Pfam" id="PF03466">
    <property type="entry name" value="LysR_substrate"/>
    <property type="match status" value="1"/>
</dbReference>
<dbReference type="RefSeq" id="WP_179633234.1">
    <property type="nucleotide sequence ID" value="NZ_JACCFH010000001.1"/>
</dbReference>
<dbReference type="AlphaFoldDB" id="A0A7Y9QVS9"/>
<evidence type="ECO:0000256" key="2">
    <source>
        <dbReference type="ARBA" id="ARBA00023015"/>
    </source>
</evidence>
<comment type="similarity">
    <text evidence="1">Belongs to the LysR transcriptional regulatory family.</text>
</comment>
<evidence type="ECO:0000313" key="6">
    <source>
        <dbReference type="EMBL" id="NYG32331.1"/>
    </source>
</evidence>
<dbReference type="GO" id="GO:0043565">
    <property type="term" value="F:sequence-specific DNA binding"/>
    <property type="evidence" value="ECO:0007669"/>
    <property type="project" value="TreeGrafter"/>
</dbReference>
<accession>A0A7Y9QVS9</accession>